<comment type="caution">
    <text evidence="1">The sequence shown here is derived from an EMBL/GenBank/DDBJ whole genome shotgun (WGS) entry which is preliminary data.</text>
</comment>
<dbReference type="OrthoDB" id="878483at2"/>
<name>A0A0B2C0I3_9SPHN</name>
<dbReference type="EMBL" id="JTDN01000001">
    <property type="protein sequence ID" value="KHL25752.1"/>
    <property type="molecule type" value="Genomic_DNA"/>
</dbReference>
<dbReference type="Proteomes" id="UP000030988">
    <property type="component" value="Unassembled WGS sequence"/>
</dbReference>
<sequence length="180" mass="18335">MRIVRSAAAIAAAFLPCACDDPPAPAAPRALILDAQGVVFAGDDGSYDRLPFGSARATVEAMGAAAYGDGVARRAASDACTAGAMAFTSYGPIQLGFQHDRLVGWTMRGGADVAAEGGIAPGITRARLQRLTGLRMVPEPALRGEFAYRTPAGEIRGVLAGSGPEAPVEALFAGITCTGR</sequence>
<protein>
    <submittedName>
        <fullName evidence="1">Uncharacterized protein</fullName>
    </submittedName>
</protein>
<dbReference type="STRING" id="1572751.PK98_03785"/>
<proteinExistence type="predicted"/>
<dbReference type="AlphaFoldDB" id="A0A0B2C0I3"/>
<organism evidence="1 2">
    <name type="scientific">Croceibacterium mercuriale</name>
    <dbReference type="NCBI Taxonomy" id="1572751"/>
    <lineage>
        <taxon>Bacteria</taxon>
        <taxon>Pseudomonadati</taxon>
        <taxon>Pseudomonadota</taxon>
        <taxon>Alphaproteobacteria</taxon>
        <taxon>Sphingomonadales</taxon>
        <taxon>Erythrobacteraceae</taxon>
        <taxon>Croceibacterium</taxon>
    </lineage>
</organism>
<accession>A0A0B2C0I3</accession>
<evidence type="ECO:0000313" key="2">
    <source>
        <dbReference type="Proteomes" id="UP000030988"/>
    </source>
</evidence>
<gene>
    <name evidence="1" type="ORF">PK98_03785</name>
</gene>
<reference evidence="1 2" key="1">
    <citation type="submission" date="2014-11" db="EMBL/GenBank/DDBJ databases">
        <title>Draft genome sequence of Kirrobacter mercurialis.</title>
        <authorList>
            <person name="Coil D.A."/>
            <person name="Eisen J.A."/>
        </authorList>
    </citation>
    <scope>NUCLEOTIDE SEQUENCE [LARGE SCALE GENOMIC DNA]</scope>
    <source>
        <strain evidence="1 2">Coronado</strain>
    </source>
</reference>
<dbReference type="RefSeq" id="WP_039094395.1">
    <property type="nucleotide sequence ID" value="NZ_JTDN01000001.1"/>
</dbReference>
<keyword evidence="2" id="KW-1185">Reference proteome</keyword>
<evidence type="ECO:0000313" key="1">
    <source>
        <dbReference type="EMBL" id="KHL25752.1"/>
    </source>
</evidence>